<feature type="region of interest" description="Disordered" evidence="1">
    <location>
        <begin position="312"/>
        <end position="359"/>
    </location>
</feature>
<feature type="domain" description="DUF3074" evidence="2">
    <location>
        <begin position="123"/>
        <end position="301"/>
    </location>
</feature>
<gene>
    <name evidence="3" type="primary">g622</name>
    <name evidence="3" type="ORF">EsDP_00000622</name>
</gene>
<comment type="caution">
    <text evidence="3">The sequence shown here is derived from an EMBL/GenBank/DDBJ whole genome shotgun (WGS) entry which is preliminary data.</text>
</comment>
<dbReference type="Proteomes" id="UP001562357">
    <property type="component" value="Unassembled WGS sequence"/>
</dbReference>
<accession>A0ABQ0CFF9</accession>
<keyword evidence="4" id="KW-1185">Reference proteome</keyword>
<feature type="compositionally biased region" description="Low complexity" evidence="1">
    <location>
        <begin position="327"/>
        <end position="343"/>
    </location>
</feature>
<dbReference type="SUPFAM" id="SSF55961">
    <property type="entry name" value="Bet v1-like"/>
    <property type="match status" value="1"/>
</dbReference>
<feature type="compositionally biased region" description="Polar residues" evidence="1">
    <location>
        <begin position="349"/>
        <end position="359"/>
    </location>
</feature>
<evidence type="ECO:0000256" key="1">
    <source>
        <dbReference type="SAM" id="MobiDB-lite"/>
    </source>
</evidence>
<dbReference type="PANTHER" id="PTHR40370:SF1">
    <property type="entry name" value="DUF3074 DOMAIN-CONTAINING PROTEIN"/>
    <property type="match status" value="1"/>
</dbReference>
<protein>
    <recommendedName>
        <fullName evidence="2">DUF3074 domain-containing protein</fullName>
    </recommendedName>
</protein>
<evidence type="ECO:0000313" key="4">
    <source>
        <dbReference type="Proteomes" id="UP001562357"/>
    </source>
</evidence>
<dbReference type="PANTHER" id="PTHR40370">
    <property type="entry name" value="EXPRESSED PROTEIN"/>
    <property type="match status" value="1"/>
</dbReference>
<evidence type="ECO:0000259" key="2">
    <source>
        <dbReference type="Pfam" id="PF11274"/>
    </source>
</evidence>
<sequence>MITQVQLCEPDGGSSPPRPGRFVRLWGLDPSDLPPSATPHQELVPFLTTVLHEAVPFIDDVPTTPSSSNGSAWRPDGIKKFSNSTALVDLYKRVVPARDLKAVIKSHSDVKGIKMKSVCSETWHLRRSVHEDAEIPGTAGWKEWHRYFKEDHAKAEKDFTPTVLSFRRMMSWKCRDVKIVHGDRTWTNITMRWEESVHKLPFPLKKRVFPVLQITASDENHVDGAEFVVVQIALRDEDAPGRHNAVLGAYTSVERLRRTADGVEWIMGAVSDARGMLPGAIQRLAVPRQIAKDVDMFLSWIAVEREKRPVEVMEPRTNPATPRVQPGVVVQQGGTTTGQTQVQAAMASDQASQPQGQLR</sequence>
<name>A0ABQ0CFF9_9HYPO</name>
<dbReference type="Pfam" id="PF11274">
    <property type="entry name" value="DUF3074"/>
    <property type="match status" value="1"/>
</dbReference>
<evidence type="ECO:0000313" key="3">
    <source>
        <dbReference type="EMBL" id="GAB0132178.1"/>
    </source>
</evidence>
<organism evidence="3 4">
    <name type="scientific">Epichloe bromicola</name>
    <dbReference type="NCBI Taxonomy" id="79588"/>
    <lineage>
        <taxon>Eukaryota</taxon>
        <taxon>Fungi</taxon>
        <taxon>Dikarya</taxon>
        <taxon>Ascomycota</taxon>
        <taxon>Pezizomycotina</taxon>
        <taxon>Sordariomycetes</taxon>
        <taxon>Hypocreomycetidae</taxon>
        <taxon>Hypocreales</taxon>
        <taxon>Clavicipitaceae</taxon>
        <taxon>Epichloe</taxon>
    </lineage>
</organism>
<proteinExistence type="predicted"/>
<reference evidence="4" key="1">
    <citation type="submission" date="2024-06" db="EMBL/GenBank/DDBJ databases">
        <title>Draft Genome Sequences of Epichloe bromicola Strains Isolated from Elymus ciliaris.</title>
        <authorList>
            <consortium name="Epichloe bromicola genome sequencing consortium"/>
            <person name="Miura A."/>
            <person name="Imano S."/>
            <person name="Ashida A."/>
            <person name="Sato I."/>
            <person name="Chiba S."/>
            <person name="Tanaka A."/>
            <person name="Camagna M."/>
            <person name="Takemoto D."/>
        </authorList>
    </citation>
    <scope>NUCLEOTIDE SEQUENCE [LARGE SCALE GENOMIC DNA]</scope>
    <source>
        <strain evidence="4">DP</strain>
    </source>
</reference>
<dbReference type="InterPro" id="IPR024500">
    <property type="entry name" value="DUF3074"/>
</dbReference>
<dbReference type="EMBL" id="BAAFGZ010000012">
    <property type="protein sequence ID" value="GAB0132178.1"/>
    <property type="molecule type" value="Genomic_DNA"/>
</dbReference>